<feature type="region of interest" description="Disordered" evidence="1">
    <location>
        <begin position="123"/>
        <end position="158"/>
    </location>
</feature>
<dbReference type="InterPro" id="IPR040007">
    <property type="entry name" value="Tho2"/>
</dbReference>
<dbReference type="EMBL" id="JROU02001355">
    <property type="protein sequence ID" value="OEH76711.1"/>
    <property type="molecule type" value="Genomic_DNA"/>
</dbReference>
<dbReference type="VEuPathDB" id="ToxoDB:cyc_08753"/>
<proteinExistence type="predicted"/>
<dbReference type="GO" id="GO:0003729">
    <property type="term" value="F:mRNA binding"/>
    <property type="evidence" value="ECO:0007669"/>
    <property type="project" value="TreeGrafter"/>
</dbReference>
<evidence type="ECO:0000256" key="1">
    <source>
        <dbReference type="SAM" id="MobiDB-lite"/>
    </source>
</evidence>
<dbReference type="PANTHER" id="PTHR21597">
    <property type="entry name" value="THO2 PROTEIN"/>
    <property type="match status" value="1"/>
</dbReference>
<reference evidence="2 3" key="1">
    <citation type="journal article" date="2016" name="BMC Genomics">
        <title>Comparative genomics reveals Cyclospora cayetanensis possesses coccidia-like metabolism and invasion components but unique surface antigens.</title>
        <authorList>
            <person name="Liu S."/>
            <person name="Wang L."/>
            <person name="Zheng H."/>
            <person name="Xu Z."/>
            <person name="Roellig D.M."/>
            <person name="Li N."/>
            <person name="Frace M.A."/>
            <person name="Tang K."/>
            <person name="Arrowood M.J."/>
            <person name="Moss D.M."/>
            <person name="Zhang L."/>
            <person name="Feng Y."/>
            <person name="Xiao L."/>
        </authorList>
    </citation>
    <scope>NUCLEOTIDE SEQUENCE [LARGE SCALE GENOMIC DNA]</scope>
    <source>
        <strain evidence="2 3">CHN_HEN01</strain>
    </source>
</reference>
<keyword evidence="3" id="KW-1185">Reference proteome</keyword>
<feature type="region of interest" description="Disordered" evidence="1">
    <location>
        <begin position="1"/>
        <end position="28"/>
    </location>
</feature>
<dbReference type="VEuPathDB" id="ToxoDB:LOC34624385"/>
<dbReference type="GO" id="GO:0006406">
    <property type="term" value="P:mRNA export from nucleus"/>
    <property type="evidence" value="ECO:0007669"/>
    <property type="project" value="InterPro"/>
</dbReference>
<evidence type="ECO:0000313" key="2">
    <source>
        <dbReference type="EMBL" id="OEH76711.1"/>
    </source>
</evidence>
<dbReference type="Proteomes" id="UP000095192">
    <property type="component" value="Unassembled WGS sequence"/>
</dbReference>
<gene>
    <name evidence="2" type="ORF">cyc_08753</name>
</gene>
<dbReference type="GO" id="GO:0006397">
    <property type="term" value="P:mRNA processing"/>
    <property type="evidence" value="ECO:0007669"/>
    <property type="project" value="InterPro"/>
</dbReference>
<accession>A0A1D3CZT1</accession>
<dbReference type="PANTHER" id="PTHR21597:SF0">
    <property type="entry name" value="THO COMPLEX SUBUNIT 2"/>
    <property type="match status" value="1"/>
</dbReference>
<evidence type="ECO:0000313" key="3">
    <source>
        <dbReference type="Proteomes" id="UP000095192"/>
    </source>
</evidence>
<dbReference type="AlphaFoldDB" id="A0A1D3CZT1"/>
<sequence length="897" mass="96029">MTTADSKQQPAVAAATARQKDSQAEGSLQGISAAATHRYVPDAGVDRSILVDPQRQCDLQETEKRFAELLERRLEAWKSRCLPAVPLVLQEVCQNPSSVTGSCGVCVRLVDLSVLQSVKAPETEATDTPATGFTETCPAEAPTAERSNTLASEGAANSPRVVAEKRLAEDSQFQTLTADVSAAVSGATEEAGKAPASVAFPKDAALMDGCISFASCFNGAPSHTTLNFVKAAAFLAHVLGPLGGGTARLGGPQGASEIGSRSIGKQLPQPFLAMLLDGVTECADLIAGSASSANARKARSTLAAFLRLLELQGLATSQDICGIVSSSRLDEMQWSRLPAGVPSGGVRGARRVNELLVKERTKRKFTLTVHNAAREHIALYARMHALLIEFAAHPEKLPVEVAAHAFRAVVSNGNLCPSRSLSLLLGVYEDYLWAPNQLLPLVRLYANSKVREVVGFTLHLYADAYRQHRLQPAAMPQPQLPWGSGVGSSPSKRQDASTVRMVEEAMGALKTSVTCSTAMGPSKEFYDLLALLIMRGVLSLEELYPYLMPTDASLALLADCLAVRFREALALAKTGTLQSPPKCYASSAGTYASGNVGGVQHFGGSYGNSPLAWGGTPARGARNVATEEAAVSAALPPHVEHLLQGAEKTYRASRDCFFRLQLPKLELLASLLDFNAFESAEQLLLHFAGKLRLLVSGNSRVYKSLVRYISWLIHPILRGPEASLREMLEAAAKTQNLSARQSEGGRISGSVNDDPIDQPVPSGDALEALRKAAENESTFNPCRIPRLWLGVLLPSLRPSAEAASGTEAREEFRAQGLMQCHSFDDFFLKAVPLLRLLHASLAFSPRLLLGVLSICKEFAAAVKAGCEPRDWRYEEMKHIGRHVLTRSSGSSCCCLAA</sequence>
<protein>
    <submittedName>
        <fullName evidence="2">Uncharacterized protein</fullName>
    </submittedName>
</protein>
<organism evidence="2 3">
    <name type="scientific">Cyclospora cayetanensis</name>
    <dbReference type="NCBI Taxonomy" id="88456"/>
    <lineage>
        <taxon>Eukaryota</taxon>
        <taxon>Sar</taxon>
        <taxon>Alveolata</taxon>
        <taxon>Apicomplexa</taxon>
        <taxon>Conoidasida</taxon>
        <taxon>Coccidia</taxon>
        <taxon>Eucoccidiorida</taxon>
        <taxon>Eimeriorina</taxon>
        <taxon>Eimeriidae</taxon>
        <taxon>Cyclospora</taxon>
    </lineage>
</organism>
<feature type="region of interest" description="Disordered" evidence="1">
    <location>
        <begin position="735"/>
        <end position="754"/>
    </location>
</feature>
<comment type="caution">
    <text evidence="2">The sequence shown here is derived from an EMBL/GenBank/DDBJ whole genome shotgun (WGS) entry which is preliminary data.</text>
</comment>
<dbReference type="InParanoid" id="A0A1D3CZT1"/>
<name>A0A1D3CZT1_9EIME</name>
<dbReference type="GO" id="GO:0000445">
    <property type="term" value="C:THO complex part of transcription export complex"/>
    <property type="evidence" value="ECO:0007669"/>
    <property type="project" value="TreeGrafter"/>
</dbReference>